<dbReference type="Gene3D" id="3.10.180.10">
    <property type="entry name" value="2,3-Dihydroxybiphenyl 1,2-Dioxygenase, domain 1"/>
    <property type="match status" value="1"/>
</dbReference>
<keyword evidence="3" id="KW-1185">Reference proteome</keyword>
<organism evidence="2 3">
    <name type="scientific">Nitratireductor aquibiodomus</name>
    <dbReference type="NCBI Taxonomy" id="204799"/>
    <lineage>
        <taxon>Bacteria</taxon>
        <taxon>Pseudomonadati</taxon>
        <taxon>Pseudomonadota</taxon>
        <taxon>Alphaproteobacteria</taxon>
        <taxon>Hyphomicrobiales</taxon>
        <taxon>Phyllobacteriaceae</taxon>
        <taxon>Nitratireductor</taxon>
    </lineage>
</organism>
<accession>A0A1H4KWG5</accession>
<dbReference type="GO" id="GO:0051213">
    <property type="term" value="F:dioxygenase activity"/>
    <property type="evidence" value="ECO:0007669"/>
    <property type="project" value="UniProtKB-KW"/>
</dbReference>
<sequence length="130" mass="14502">MLQIALTSILVDDQDKAEAFYTDVLGFRKKQDFPVGGARWLTVVTPGAENGTELLLEPMGYDFARTYQKALYDAGIPCTMFASEDVQAEYDRLRARGVVFRAEPTRMEGMPTIAVFEDTCGNLVQMFEAS</sequence>
<dbReference type="PANTHER" id="PTHR36437">
    <property type="entry name" value="GLYOXALASE/BLEOMYCIN RESISTANCE PROTEIN/DIOXYGENASE"/>
    <property type="match status" value="1"/>
</dbReference>
<dbReference type="SUPFAM" id="SSF54593">
    <property type="entry name" value="Glyoxalase/Bleomycin resistance protein/Dihydroxybiphenyl dioxygenase"/>
    <property type="match status" value="1"/>
</dbReference>
<dbReference type="InterPro" id="IPR004360">
    <property type="entry name" value="Glyas_Fos-R_dOase_dom"/>
</dbReference>
<dbReference type="InterPro" id="IPR037523">
    <property type="entry name" value="VOC_core"/>
</dbReference>
<dbReference type="CDD" id="cd07263">
    <property type="entry name" value="VOC_like"/>
    <property type="match status" value="1"/>
</dbReference>
<protein>
    <submittedName>
        <fullName evidence="2">Catechol 2,3-dioxygenase</fullName>
    </submittedName>
</protein>
<dbReference type="EMBL" id="FNSL01000001">
    <property type="protein sequence ID" value="SEB62566.1"/>
    <property type="molecule type" value="Genomic_DNA"/>
</dbReference>
<dbReference type="AlphaFoldDB" id="A0A1H4KWG5"/>
<dbReference type="Proteomes" id="UP000199064">
    <property type="component" value="Unassembled WGS sequence"/>
</dbReference>
<evidence type="ECO:0000313" key="3">
    <source>
        <dbReference type="Proteomes" id="UP000199064"/>
    </source>
</evidence>
<dbReference type="RefSeq" id="WP_090329010.1">
    <property type="nucleotide sequence ID" value="NZ_FNSL01000001.1"/>
</dbReference>
<proteinExistence type="predicted"/>
<reference evidence="3" key="1">
    <citation type="submission" date="2016-10" db="EMBL/GenBank/DDBJ databases">
        <authorList>
            <person name="Varghese N."/>
            <person name="Submissions S."/>
        </authorList>
    </citation>
    <scope>NUCLEOTIDE SEQUENCE [LARGE SCALE GENOMIC DNA]</scope>
    <source>
        <strain evidence="3">ES.061</strain>
    </source>
</reference>
<gene>
    <name evidence="2" type="ORF">SAMN05216452_2498</name>
</gene>
<feature type="domain" description="VOC" evidence="1">
    <location>
        <begin position="3"/>
        <end position="129"/>
    </location>
</feature>
<evidence type="ECO:0000259" key="1">
    <source>
        <dbReference type="PROSITE" id="PS51819"/>
    </source>
</evidence>
<dbReference type="PROSITE" id="PS51819">
    <property type="entry name" value="VOC"/>
    <property type="match status" value="1"/>
</dbReference>
<keyword evidence="2" id="KW-0223">Dioxygenase</keyword>
<dbReference type="PANTHER" id="PTHR36437:SF2">
    <property type="entry name" value="GLYOXALASE_BLEOMYCIN RESISTANCE PROTEIN_DIOXYGENASE"/>
    <property type="match status" value="1"/>
</dbReference>
<dbReference type="Pfam" id="PF00903">
    <property type="entry name" value="Glyoxalase"/>
    <property type="match status" value="1"/>
</dbReference>
<name>A0A1H4KWG5_9HYPH</name>
<evidence type="ECO:0000313" key="2">
    <source>
        <dbReference type="EMBL" id="SEB62566.1"/>
    </source>
</evidence>
<dbReference type="InterPro" id="IPR029068">
    <property type="entry name" value="Glyas_Bleomycin-R_OHBP_Dase"/>
</dbReference>
<keyword evidence="2" id="KW-0560">Oxidoreductase</keyword>